<organism evidence="2 3">
    <name type="scientific">Oryza sativa subsp. indica</name>
    <name type="common">Rice</name>
    <dbReference type="NCBI Taxonomy" id="39946"/>
    <lineage>
        <taxon>Eukaryota</taxon>
        <taxon>Viridiplantae</taxon>
        <taxon>Streptophyta</taxon>
        <taxon>Embryophyta</taxon>
        <taxon>Tracheophyta</taxon>
        <taxon>Spermatophyta</taxon>
        <taxon>Magnoliopsida</taxon>
        <taxon>Liliopsida</taxon>
        <taxon>Poales</taxon>
        <taxon>Poaceae</taxon>
        <taxon>BOP clade</taxon>
        <taxon>Oryzoideae</taxon>
        <taxon>Oryzeae</taxon>
        <taxon>Oryzinae</taxon>
        <taxon>Oryza</taxon>
        <taxon>Oryza sativa</taxon>
    </lineage>
</organism>
<sequence length="209" mass="23565">MQLSIGVDIREAIRAGVRRERDVIGHREARTHRAAPQGLPRRRASPTFLLGEEKAVLVEARFERTIRHAQVEVCTALEVVKEASSGRHVEQGAIPGGRLDTAGQRQGHQPRAEGWVEFKKAIVNISVVYGVMPPTRTVRRDPMPRQGDLFQYSQLKLMYHLDELKDAIGPIHCKDHKAYTKVPQHNLKPIYGSLQERVGCGVLVQDFKK</sequence>
<dbReference type="Gramene" id="BGIOSGA025594-TA">
    <property type="protein sequence ID" value="BGIOSGA025594-PA"/>
    <property type="gene ID" value="BGIOSGA025594"/>
</dbReference>
<dbReference type="Proteomes" id="UP000007015">
    <property type="component" value="Chromosome 7"/>
</dbReference>
<proteinExistence type="predicted"/>
<reference evidence="2 3" key="1">
    <citation type="journal article" date="2005" name="PLoS Biol.">
        <title>The genomes of Oryza sativa: a history of duplications.</title>
        <authorList>
            <person name="Yu J."/>
            <person name="Wang J."/>
            <person name="Lin W."/>
            <person name="Li S."/>
            <person name="Li H."/>
            <person name="Zhou J."/>
            <person name="Ni P."/>
            <person name="Dong W."/>
            <person name="Hu S."/>
            <person name="Zeng C."/>
            <person name="Zhang J."/>
            <person name="Zhang Y."/>
            <person name="Li R."/>
            <person name="Xu Z."/>
            <person name="Li S."/>
            <person name="Li X."/>
            <person name="Zheng H."/>
            <person name="Cong L."/>
            <person name="Lin L."/>
            <person name="Yin J."/>
            <person name="Geng J."/>
            <person name="Li G."/>
            <person name="Shi J."/>
            <person name="Liu J."/>
            <person name="Lv H."/>
            <person name="Li J."/>
            <person name="Wang J."/>
            <person name="Deng Y."/>
            <person name="Ran L."/>
            <person name="Shi X."/>
            <person name="Wang X."/>
            <person name="Wu Q."/>
            <person name="Li C."/>
            <person name="Ren X."/>
            <person name="Wang J."/>
            <person name="Wang X."/>
            <person name="Li D."/>
            <person name="Liu D."/>
            <person name="Zhang X."/>
            <person name="Ji Z."/>
            <person name="Zhao W."/>
            <person name="Sun Y."/>
            <person name="Zhang Z."/>
            <person name="Bao J."/>
            <person name="Han Y."/>
            <person name="Dong L."/>
            <person name="Ji J."/>
            <person name="Chen P."/>
            <person name="Wu S."/>
            <person name="Liu J."/>
            <person name="Xiao Y."/>
            <person name="Bu D."/>
            <person name="Tan J."/>
            <person name="Yang L."/>
            <person name="Ye C."/>
            <person name="Zhang J."/>
            <person name="Xu J."/>
            <person name="Zhou Y."/>
            <person name="Yu Y."/>
            <person name="Zhang B."/>
            <person name="Zhuang S."/>
            <person name="Wei H."/>
            <person name="Liu B."/>
            <person name="Lei M."/>
            <person name="Yu H."/>
            <person name="Li Y."/>
            <person name="Xu H."/>
            <person name="Wei S."/>
            <person name="He X."/>
            <person name="Fang L."/>
            <person name="Zhang Z."/>
            <person name="Zhang Y."/>
            <person name="Huang X."/>
            <person name="Su Z."/>
            <person name="Tong W."/>
            <person name="Li J."/>
            <person name="Tong Z."/>
            <person name="Li S."/>
            <person name="Ye J."/>
            <person name="Wang L."/>
            <person name="Fang L."/>
            <person name="Lei T."/>
            <person name="Chen C."/>
            <person name="Chen H."/>
            <person name="Xu Z."/>
            <person name="Li H."/>
            <person name="Huang H."/>
            <person name="Zhang F."/>
            <person name="Xu H."/>
            <person name="Li N."/>
            <person name="Zhao C."/>
            <person name="Li S."/>
            <person name="Dong L."/>
            <person name="Huang Y."/>
            <person name="Li L."/>
            <person name="Xi Y."/>
            <person name="Qi Q."/>
            <person name="Li W."/>
            <person name="Zhang B."/>
            <person name="Hu W."/>
            <person name="Zhang Y."/>
            <person name="Tian X."/>
            <person name="Jiao Y."/>
            <person name="Liang X."/>
            <person name="Jin J."/>
            <person name="Gao L."/>
            <person name="Zheng W."/>
            <person name="Hao B."/>
            <person name="Liu S."/>
            <person name="Wang W."/>
            <person name="Yuan L."/>
            <person name="Cao M."/>
            <person name="McDermott J."/>
            <person name="Samudrala R."/>
            <person name="Wang J."/>
            <person name="Wong G.K."/>
            <person name="Yang H."/>
        </authorList>
    </citation>
    <scope>NUCLEOTIDE SEQUENCE [LARGE SCALE GENOMIC DNA]</scope>
    <source>
        <strain evidence="3">cv. 93-11</strain>
    </source>
</reference>
<evidence type="ECO:0000256" key="1">
    <source>
        <dbReference type="SAM" id="MobiDB-lite"/>
    </source>
</evidence>
<dbReference type="AlphaFoldDB" id="B8B5S1"/>
<keyword evidence="3" id="KW-1185">Reference proteome</keyword>
<evidence type="ECO:0000313" key="2">
    <source>
        <dbReference type="EMBL" id="EEC81936.1"/>
    </source>
</evidence>
<gene>
    <name evidence="2" type="ORF">OsI_25802</name>
</gene>
<feature type="region of interest" description="Disordered" evidence="1">
    <location>
        <begin position="87"/>
        <end position="111"/>
    </location>
</feature>
<name>B8B5S1_ORYSI</name>
<accession>B8B5S1</accession>
<dbReference type="EMBL" id="CM000132">
    <property type="protein sequence ID" value="EEC81936.1"/>
    <property type="molecule type" value="Genomic_DNA"/>
</dbReference>
<dbReference type="GO" id="GO:0004109">
    <property type="term" value="F:coproporphyrinogen oxidase activity"/>
    <property type="evidence" value="ECO:0007669"/>
    <property type="project" value="InterPro"/>
</dbReference>
<dbReference type="Gene3D" id="3.40.1500.10">
    <property type="entry name" value="Coproporphyrinogen III oxidase, aerobic"/>
    <property type="match status" value="1"/>
</dbReference>
<protein>
    <submittedName>
        <fullName evidence="2">Uncharacterized protein</fullName>
    </submittedName>
</protein>
<dbReference type="GO" id="GO:0006779">
    <property type="term" value="P:porphyrin-containing compound biosynthetic process"/>
    <property type="evidence" value="ECO:0007669"/>
    <property type="project" value="InterPro"/>
</dbReference>
<dbReference type="HOGENOM" id="CLU_1317326_0_0_1"/>
<evidence type="ECO:0000313" key="3">
    <source>
        <dbReference type="Proteomes" id="UP000007015"/>
    </source>
</evidence>
<dbReference type="InterPro" id="IPR036406">
    <property type="entry name" value="Coprogen_oxidase_aer_sf"/>
</dbReference>